<evidence type="ECO:0000313" key="9">
    <source>
        <dbReference type="EMBL" id="TDL95227.1"/>
    </source>
</evidence>
<comment type="similarity">
    <text evidence="2">Belongs to the binding-protein-dependent transport system permease family. FecCD subfamily.</text>
</comment>
<comment type="subcellular location">
    <subcellularLocation>
        <location evidence="1">Cell membrane</location>
        <topology evidence="1">Multi-pass membrane protein</topology>
    </subcellularLocation>
</comment>
<sequence>MRNRISLSILLLCVPVLMYLSLSLGYTHVTFNEIFHYLQGKPHHVLETVRMPRMLTALIVGMLMAVSGLLIQSVTRNPFASPGILGINSGASLAVMLSVIFGLTSTTVAALTGALIVAGMIILATLLPKRPLSILEVTLFGASIAAFCVAITQGLLIINNQALDQMIFWMSDSVTQNKLAALKWVGPIIILGVALSIILARYLDIFIVGDDLVQGLGVNVTLLKVQIIIASALLAAAAVTLAGPIGFIGLVAPHLSKMLFRVKHLKLILVTALIGACLLLASDILSRYLLMPRDIPVGITTALIGVPVFTYLVIRRREVMK</sequence>
<dbReference type="EMBL" id="SCWA01000016">
    <property type="protein sequence ID" value="TDL95227.1"/>
    <property type="molecule type" value="Genomic_DNA"/>
</dbReference>
<dbReference type="GO" id="GO:0022857">
    <property type="term" value="F:transmembrane transporter activity"/>
    <property type="evidence" value="ECO:0007669"/>
    <property type="project" value="InterPro"/>
</dbReference>
<dbReference type="InterPro" id="IPR000522">
    <property type="entry name" value="ABC_transptr_permease_BtuC"/>
</dbReference>
<dbReference type="GO" id="GO:0005886">
    <property type="term" value="C:plasma membrane"/>
    <property type="evidence" value="ECO:0007669"/>
    <property type="project" value="UniProtKB-SubCell"/>
</dbReference>
<feature type="transmembrane region" description="Helical" evidence="8">
    <location>
        <begin position="295"/>
        <end position="314"/>
    </location>
</feature>
<feature type="transmembrane region" description="Helical" evidence="8">
    <location>
        <begin position="139"/>
        <end position="159"/>
    </location>
</feature>
<comment type="caution">
    <text evidence="9">The sequence shown here is derived from an EMBL/GenBank/DDBJ whole genome shotgun (WGS) entry which is preliminary data.</text>
</comment>
<protein>
    <submittedName>
        <fullName evidence="9">Iron ABC transporter permease</fullName>
    </submittedName>
</protein>
<organism evidence="9 10">
    <name type="scientific">Macrococcus brunensis</name>
    <dbReference type="NCBI Taxonomy" id="198483"/>
    <lineage>
        <taxon>Bacteria</taxon>
        <taxon>Bacillati</taxon>
        <taxon>Bacillota</taxon>
        <taxon>Bacilli</taxon>
        <taxon>Bacillales</taxon>
        <taxon>Staphylococcaceae</taxon>
        <taxon>Macrococcus</taxon>
    </lineage>
</organism>
<dbReference type="Proteomes" id="UP000295310">
    <property type="component" value="Unassembled WGS sequence"/>
</dbReference>
<feature type="transmembrane region" description="Helical" evidence="8">
    <location>
        <begin position="49"/>
        <end position="71"/>
    </location>
</feature>
<feature type="transmembrane region" description="Helical" evidence="8">
    <location>
        <begin position="109"/>
        <end position="127"/>
    </location>
</feature>
<accession>A0A4V3BD64</accession>
<keyword evidence="4" id="KW-1003">Cell membrane</keyword>
<dbReference type="Gene3D" id="1.10.3470.10">
    <property type="entry name" value="ABC transporter involved in vitamin B12 uptake, BtuC"/>
    <property type="match status" value="1"/>
</dbReference>
<evidence type="ECO:0000256" key="7">
    <source>
        <dbReference type="ARBA" id="ARBA00023136"/>
    </source>
</evidence>
<dbReference type="GO" id="GO:0033214">
    <property type="term" value="P:siderophore-iron import into cell"/>
    <property type="evidence" value="ECO:0007669"/>
    <property type="project" value="TreeGrafter"/>
</dbReference>
<dbReference type="InterPro" id="IPR037294">
    <property type="entry name" value="ABC_BtuC-like"/>
</dbReference>
<proteinExistence type="inferred from homology"/>
<keyword evidence="7 8" id="KW-0472">Membrane</keyword>
<keyword evidence="10" id="KW-1185">Reference proteome</keyword>
<evidence type="ECO:0000256" key="4">
    <source>
        <dbReference type="ARBA" id="ARBA00022475"/>
    </source>
</evidence>
<dbReference type="Pfam" id="PF01032">
    <property type="entry name" value="FecCD"/>
    <property type="match status" value="1"/>
</dbReference>
<dbReference type="CDD" id="cd06550">
    <property type="entry name" value="TM_ABC_iron-siderophores_like"/>
    <property type="match status" value="1"/>
</dbReference>
<keyword evidence="6 8" id="KW-1133">Transmembrane helix</keyword>
<reference evidence="9 10" key="1">
    <citation type="submission" date="2019-01" db="EMBL/GenBank/DDBJ databases">
        <title>Draft genome sequences of the type strains of six Macrococcus species.</title>
        <authorList>
            <person name="Mazhar S."/>
            <person name="Altermann E."/>
            <person name="Hill C."/>
            <person name="Mcauliffe O."/>
        </authorList>
    </citation>
    <scope>NUCLEOTIDE SEQUENCE [LARGE SCALE GENOMIC DNA]</scope>
    <source>
        <strain evidence="9 10">CCM4811</strain>
    </source>
</reference>
<evidence type="ECO:0000256" key="8">
    <source>
        <dbReference type="SAM" id="Phobius"/>
    </source>
</evidence>
<feature type="transmembrane region" description="Helical" evidence="8">
    <location>
        <begin position="267"/>
        <end position="289"/>
    </location>
</feature>
<evidence type="ECO:0000256" key="6">
    <source>
        <dbReference type="ARBA" id="ARBA00022989"/>
    </source>
</evidence>
<evidence type="ECO:0000256" key="3">
    <source>
        <dbReference type="ARBA" id="ARBA00022448"/>
    </source>
</evidence>
<gene>
    <name evidence="9" type="ORF">ERX27_08720</name>
</gene>
<dbReference type="RefSeq" id="WP_133432457.1">
    <property type="nucleotide sequence ID" value="NZ_SCWA01000016.1"/>
</dbReference>
<keyword evidence="3" id="KW-0813">Transport</keyword>
<evidence type="ECO:0000256" key="2">
    <source>
        <dbReference type="ARBA" id="ARBA00007935"/>
    </source>
</evidence>
<feature type="transmembrane region" description="Helical" evidence="8">
    <location>
        <begin position="235"/>
        <end position="255"/>
    </location>
</feature>
<dbReference type="PANTHER" id="PTHR30472">
    <property type="entry name" value="FERRIC ENTEROBACTIN TRANSPORT SYSTEM PERMEASE PROTEIN"/>
    <property type="match status" value="1"/>
</dbReference>
<name>A0A4V3BD64_9STAP</name>
<keyword evidence="5 8" id="KW-0812">Transmembrane</keyword>
<evidence type="ECO:0000313" key="10">
    <source>
        <dbReference type="Proteomes" id="UP000295310"/>
    </source>
</evidence>
<dbReference type="OrthoDB" id="9811721at2"/>
<evidence type="ECO:0000256" key="5">
    <source>
        <dbReference type="ARBA" id="ARBA00022692"/>
    </source>
</evidence>
<dbReference type="PANTHER" id="PTHR30472:SF58">
    <property type="entry name" value="IRON(3+)-HYDROXAMATE IMPORT SYSTEM PERMEASE PROTEIN FHUB"/>
    <property type="match status" value="1"/>
</dbReference>
<dbReference type="SUPFAM" id="SSF81345">
    <property type="entry name" value="ABC transporter involved in vitamin B12 uptake, BtuC"/>
    <property type="match status" value="1"/>
</dbReference>
<evidence type="ECO:0000256" key="1">
    <source>
        <dbReference type="ARBA" id="ARBA00004651"/>
    </source>
</evidence>
<feature type="transmembrane region" description="Helical" evidence="8">
    <location>
        <begin position="179"/>
        <end position="200"/>
    </location>
</feature>
<dbReference type="AlphaFoldDB" id="A0A4V3BD64"/>